<gene>
    <name evidence="1" type="ORF">METZ01_LOCUS336465</name>
</gene>
<reference evidence="1" key="1">
    <citation type="submission" date="2018-05" db="EMBL/GenBank/DDBJ databases">
        <authorList>
            <person name="Lanie J.A."/>
            <person name="Ng W.-L."/>
            <person name="Kazmierczak K.M."/>
            <person name="Andrzejewski T.M."/>
            <person name="Davidsen T.M."/>
            <person name="Wayne K.J."/>
            <person name="Tettelin H."/>
            <person name="Glass J.I."/>
            <person name="Rusch D."/>
            <person name="Podicherti R."/>
            <person name="Tsui H.-C.T."/>
            <person name="Winkler M.E."/>
        </authorList>
    </citation>
    <scope>NUCLEOTIDE SEQUENCE</scope>
</reference>
<dbReference type="AlphaFoldDB" id="A0A382QH83"/>
<evidence type="ECO:0000313" key="1">
    <source>
        <dbReference type="EMBL" id="SVC83611.1"/>
    </source>
</evidence>
<feature type="non-terminal residue" evidence="1">
    <location>
        <position position="111"/>
    </location>
</feature>
<dbReference type="EMBL" id="UINC01113777">
    <property type="protein sequence ID" value="SVC83611.1"/>
    <property type="molecule type" value="Genomic_DNA"/>
</dbReference>
<organism evidence="1">
    <name type="scientific">marine metagenome</name>
    <dbReference type="NCBI Taxonomy" id="408172"/>
    <lineage>
        <taxon>unclassified sequences</taxon>
        <taxon>metagenomes</taxon>
        <taxon>ecological metagenomes</taxon>
    </lineage>
</organism>
<proteinExistence type="predicted"/>
<name>A0A382QH83_9ZZZZ</name>
<protein>
    <submittedName>
        <fullName evidence="1">Uncharacterized protein</fullName>
    </submittedName>
</protein>
<sequence>MNQKWLRETNMLLKMHSKYPQHIPSILDINYTEKKIHLGIEGVDFWEQSHNKTYEDVLPNWKEQMLEIIQAHKDIGMYKYSLHPSSYFVVEGRLKSINYFFSYMIHEPKIT</sequence>
<accession>A0A382QH83</accession>